<dbReference type="SUPFAM" id="SSF52540">
    <property type="entry name" value="P-loop containing nucleoside triphosphate hydrolases"/>
    <property type="match status" value="1"/>
</dbReference>
<evidence type="ECO:0000313" key="1">
    <source>
        <dbReference type="EMBL" id="CCC48893.1"/>
    </source>
</evidence>
<protein>
    <submittedName>
        <fullName evidence="1">Uncharacterized protein</fullName>
    </submittedName>
</protein>
<proteinExistence type="predicted"/>
<dbReference type="AlphaFoldDB" id="G0TY48"/>
<gene>
    <name evidence="1" type="ORF">TVY486_0702300</name>
</gene>
<name>G0TY48_TRYVY</name>
<dbReference type="Gene3D" id="3.40.50.300">
    <property type="entry name" value="P-loop containing nucleotide triphosphate hydrolases"/>
    <property type="match status" value="1"/>
</dbReference>
<reference evidence="1" key="1">
    <citation type="journal article" date="2012" name="Proc. Natl. Acad. Sci. U.S.A.">
        <title>Antigenic diversity is generated by distinct evolutionary mechanisms in African trypanosome species.</title>
        <authorList>
            <person name="Jackson A.P."/>
            <person name="Berry A."/>
            <person name="Aslett M."/>
            <person name="Allison H.C."/>
            <person name="Burton P."/>
            <person name="Vavrova-Anderson J."/>
            <person name="Brown R."/>
            <person name="Browne H."/>
            <person name="Corton N."/>
            <person name="Hauser H."/>
            <person name="Gamble J."/>
            <person name="Gilderthorp R."/>
            <person name="Marcello L."/>
            <person name="McQuillan J."/>
            <person name="Otto T.D."/>
            <person name="Quail M.A."/>
            <person name="Sanders M.J."/>
            <person name="van Tonder A."/>
            <person name="Ginger M.L."/>
            <person name="Field M.C."/>
            <person name="Barry J.D."/>
            <person name="Hertz-Fowler C."/>
            <person name="Berriman M."/>
        </authorList>
    </citation>
    <scope>NUCLEOTIDE SEQUENCE</scope>
    <source>
        <strain evidence="1">Y486</strain>
    </source>
</reference>
<sequence>MLVLFHERPSLALAPLPFHFCCSLSLRIVQRAVCFLFMRNESRTCLCSSFSTSSFFVSKVDHMSVRRESGDAFVRRHGAPRVGLVPSLIHRATEGGLRGGDVLVAGGSIGCGKSQWANRVAALHLSRGGHVTIILMPGTASFSVRRFMGHLEALPQEYSNIVLEATQVEAENSSVGYCCSSSTALVLEARRNRLLEILKRLTVIRCMDVSDLAIYCMHGTPPVSIDGNDGHEVVPLVIVEGCSGKGSYTHHVGRATGREVPLSRLLFGCLQQRWRCALILVEEWGSESTWSGESLGSPLTKRPRPESTAGQKHCVVVASVEEESDLLCHIKSELLTFSVAKPPESHAGVAVDANSFCTTSGPHVPALSTTTTMTTAAPRRPYVMGVLRLFYLYIKSVPLSPTSFTTAAPGNTVSVASLLQWWMSDTTTRESSDNAGTRTTGDAYRPGTCGRPWKTQKFNSREVLRLSGEVLCTVQFRLHDETAVVDT</sequence>
<organism evidence="1">
    <name type="scientific">Trypanosoma vivax (strain Y486)</name>
    <dbReference type="NCBI Taxonomy" id="1055687"/>
    <lineage>
        <taxon>Eukaryota</taxon>
        <taxon>Discoba</taxon>
        <taxon>Euglenozoa</taxon>
        <taxon>Kinetoplastea</taxon>
        <taxon>Metakinetoplastina</taxon>
        <taxon>Trypanosomatida</taxon>
        <taxon>Trypanosomatidae</taxon>
        <taxon>Trypanosoma</taxon>
        <taxon>Duttonella</taxon>
    </lineage>
</organism>
<dbReference type="InterPro" id="IPR027417">
    <property type="entry name" value="P-loop_NTPase"/>
</dbReference>
<dbReference type="VEuPathDB" id="TriTrypDB:TvY486_0702300"/>
<dbReference type="EMBL" id="HE573023">
    <property type="protein sequence ID" value="CCC48893.1"/>
    <property type="molecule type" value="Genomic_DNA"/>
</dbReference>
<accession>G0TY48</accession>